<feature type="transmembrane region" description="Helical" evidence="1">
    <location>
        <begin position="70"/>
        <end position="90"/>
    </location>
</feature>
<evidence type="ECO:0000313" key="3">
    <source>
        <dbReference type="EMBL" id="GAA1783904.1"/>
    </source>
</evidence>
<feature type="transmembrane region" description="Helical" evidence="1">
    <location>
        <begin position="97"/>
        <end position="117"/>
    </location>
</feature>
<keyword evidence="4" id="KW-1185">Reference proteome</keyword>
<feature type="transmembrane region" description="Helical" evidence="1">
    <location>
        <begin position="12"/>
        <end position="36"/>
    </location>
</feature>
<evidence type="ECO:0000256" key="1">
    <source>
        <dbReference type="SAM" id="Phobius"/>
    </source>
</evidence>
<evidence type="ECO:0000313" key="4">
    <source>
        <dbReference type="Proteomes" id="UP001500851"/>
    </source>
</evidence>
<feature type="transmembrane region" description="Helical" evidence="1">
    <location>
        <begin position="191"/>
        <end position="209"/>
    </location>
</feature>
<comment type="caution">
    <text evidence="3">The sequence shown here is derived from an EMBL/GenBank/DDBJ whole genome shotgun (WGS) entry which is preliminary data.</text>
</comment>
<proteinExistence type="predicted"/>
<sequence>MIEARSPRARGISGSAIACAWLAIAVVIAFGVYLLVSGGDPTPVDTAWHDAIGAERGSFAAVLATDLAGIGGWIGVVTCGLIACAGLFAARRPRDAGILITALVVGVAASELLKLLIGRQRPADMLIHAAGSSYPSGHSLSAATLAVAVAIVLARTAPPTIAKLLFAAAAFWVLLMMWSRTALHVHWLTDTIGGALLGTAVAILSAAAWQRRERRIDA</sequence>
<dbReference type="SUPFAM" id="SSF48317">
    <property type="entry name" value="Acid phosphatase/Vanadium-dependent haloperoxidase"/>
    <property type="match status" value="1"/>
</dbReference>
<dbReference type="InterPro" id="IPR036938">
    <property type="entry name" value="PAP2/HPO_sf"/>
</dbReference>
<feature type="domain" description="Phosphatidic acid phosphatase type 2/haloperoxidase" evidence="2">
    <location>
        <begin position="96"/>
        <end position="206"/>
    </location>
</feature>
<organism evidence="3 4">
    <name type="scientific">Leucobacter iarius</name>
    <dbReference type="NCBI Taxonomy" id="333963"/>
    <lineage>
        <taxon>Bacteria</taxon>
        <taxon>Bacillati</taxon>
        <taxon>Actinomycetota</taxon>
        <taxon>Actinomycetes</taxon>
        <taxon>Micrococcales</taxon>
        <taxon>Microbacteriaceae</taxon>
        <taxon>Leucobacter</taxon>
    </lineage>
</organism>
<dbReference type="CDD" id="cd03392">
    <property type="entry name" value="PAP2_like_2"/>
    <property type="match status" value="1"/>
</dbReference>
<dbReference type="Gene3D" id="1.20.144.10">
    <property type="entry name" value="Phosphatidic acid phosphatase type 2/haloperoxidase"/>
    <property type="match status" value="1"/>
</dbReference>
<dbReference type="PANTHER" id="PTHR14969:SF13">
    <property type="entry name" value="AT30094P"/>
    <property type="match status" value="1"/>
</dbReference>
<accession>A0ABN2LCC3</accession>
<dbReference type="InterPro" id="IPR000326">
    <property type="entry name" value="PAP2/HPO"/>
</dbReference>
<evidence type="ECO:0000259" key="2">
    <source>
        <dbReference type="SMART" id="SM00014"/>
    </source>
</evidence>
<keyword evidence="1" id="KW-1133">Transmembrane helix</keyword>
<dbReference type="Proteomes" id="UP001500851">
    <property type="component" value="Unassembled WGS sequence"/>
</dbReference>
<dbReference type="EMBL" id="BAAAOB010000001">
    <property type="protein sequence ID" value="GAA1783904.1"/>
    <property type="molecule type" value="Genomic_DNA"/>
</dbReference>
<feature type="transmembrane region" description="Helical" evidence="1">
    <location>
        <begin position="161"/>
        <end position="179"/>
    </location>
</feature>
<reference evidence="3 4" key="1">
    <citation type="journal article" date="2019" name="Int. J. Syst. Evol. Microbiol.">
        <title>The Global Catalogue of Microorganisms (GCM) 10K type strain sequencing project: providing services to taxonomists for standard genome sequencing and annotation.</title>
        <authorList>
            <consortium name="The Broad Institute Genomics Platform"/>
            <consortium name="The Broad Institute Genome Sequencing Center for Infectious Disease"/>
            <person name="Wu L."/>
            <person name="Ma J."/>
        </authorList>
    </citation>
    <scope>NUCLEOTIDE SEQUENCE [LARGE SCALE GENOMIC DNA]</scope>
    <source>
        <strain evidence="3 4">JCM 14736</strain>
    </source>
</reference>
<dbReference type="SMART" id="SM00014">
    <property type="entry name" value="acidPPc"/>
    <property type="match status" value="1"/>
</dbReference>
<name>A0ABN2LCC3_9MICO</name>
<protein>
    <submittedName>
        <fullName evidence="3">Phosphatase PAP2 family protein</fullName>
    </submittedName>
</protein>
<dbReference type="RefSeq" id="WP_046456171.1">
    <property type="nucleotide sequence ID" value="NZ_BAAAOB010000001.1"/>
</dbReference>
<keyword evidence="1" id="KW-0472">Membrane</keyword>
<keyword evidence="1" id="KW-0812">Transmembrane</keyword>
<feature type="transmembrane region" description="Helical" evidence="1">
    <location>
        <begin position="137"/>
        <end position="154"/>
    </location>
</feature>
<gene>
    <name evidence="3" type="ORF">GCM10009768_10940</name>
</gene>
<dbReference type="PANTHER" id="PTHR14969">
    <property type="entry name" value="SPHINGOSINE-1-PHOSPHATE PHOSPHOHYDROLASE"/>
    <property type="match status" value="1"/>
</dbReference>
<dbReference type="Pfam" id="PF01569">
    <property type="entry name" value="PAP2"/>
    <property type="match status" value="1"/>
</dbReference>